<gene>
    <name evidence="1" type="ORF">JI435_414960</name>
</gene>
<organism evidence="1 2">
    <name type="scientific">Phaeosphaeria nodorum (strain SN15 / ATCC MYA-4574 / FGSC 10173)</name>
    <name type="common">Glume blotch fungus</name>
    <name type="synonym">Parastagonospora nodorum</name>
    <dbReference type="NCBI Taxonomy" id="321614"/>
    <lineage>
        <taxon>Eukaryota</taxon>
        <taxon>Fungi</taxon>
        <taxon>Dikarya</taxon>
        <taxon>Ascomycota</taxon>
        <taxon>Pezizomycotina</taxon>
        <taxon>Dothideomycetes</taxon>
        <taxon>Pleosporomycetidae</taxon>
        <taxon>Pleosporales</taxon>
        <taxon>Pleosporineae</taxon>
        <taxon>Phaeosphaeriaceae</taxon>
        <taxon>Parastagonospora</taxon>
    </lineage>
</organism>
<protein>
    <submittedName>
        <fullName evidence="1">Uncharacterized protein</fullName>
    </submittedName>
</protein>
<proteinExistence type="predicted"/>
<keyword evidence="2" id="KW-1185">Reference proteome</keyword>
<name>A0A7U2I1W6_PHANO</name>
<dbReference type="Proteomes" id="UP000663193">
    <property type="component" value="Chromosome 10"/>
</dbReference>
<dbReference type="AlphaFoldDB" id="A0A7U2I1W6"/>
<evidence type="ECO:0000313" key="2">
    <source>
        <dbReference type="Proteomes" id="UP000663193"/>
    </source>
</evidence>
<reference evidence="2" key="1">
    <citation type="journal article" date="2021" name="BMC Genomics">
        <title>Chromosome-level genome assembly and manually-curated proteome of model necrotroph Parastagonospora nodorum Sn15 reveals a genome-wide trove of candidate effector homologs, and redundancy of virulence-related functions within an accessory chromosome.</title>
        <authorList>
            <person name="Bertazzoni S."/>
            <person name="Jones D.A.B."/>
            <person name="Phan H.T."/>
            <person name="Tan K.-C."/>
            <person name="Hane J.K."/>
        </authorList>
    </citation>
    <scope>NUCLEOTIDE SEQUENCE [LARGE SCALE GENOMIC DNA]</scope>
    <source>
        <strain evidence="2">SN15 / ATCC MYA-4574 / FGSC 10173)</strain>
    </source>
</reference>
<dbReference type="EMBL" id="CP069032">
    <property type="protein sequence ID" value="QRD00291.1"/>
    <property type="molecule type" value="Genomic_DNA"/>
</dbReference>
<accession>A0A7U2I1W6</accession>
<evidence type="ECO:0000313" key="1">
    <source>
        <dbReference type="EMBL" id="QRD00291.1"/>
    </source>
</evidence>
<sequence>PHDGGMLVPLKIVPQWRDIAGEEEGGEAQQVAGRVACTLVYRKQQQLQHTSISFIPCIIEAAYVCPHCKVTQLFPQRPLPFLQHDYYFHHTPATT</sequence>
<dbReference type="VEuPathDB" id="FungiDB:JI435_414960"/>
<feature type="non-terminal residue" evidence="1">
    <location>
        <position position="1"/>
    </location>
</feature>